<dbReference type="InterPro" id="IPR029021">
    <property type="entry name" value="Prot-tyrosine_phosphatase-like"/>
</dbReference>
<dbReference type="CDD" id="cd03386">
    <property type="entry name" value="PAP2_Aur1_like"/>
    <property type="match status" value="1"/>
</dbReference>
<feature type="transmembrane region" description="Helical" evidence="1">
    <location>
        <begin position="148"/>
        <end position="166"/>
    </location>
</feature>
<dbReference type="InterPro" id="IPR020422">
    <property type="entry name" value="TYR_PHOSPHATASE_DUAL_dom"/>
</dbReference>
<dbReference type="Pfam" id="PF00782">
    <property type="entry name" value="DSPc"/>
    <property type="match status" value="1"/>
</dbReference>
<dbReference type="STRING" id="420953.SAMN05192543_104284"/>
<evidence type="ECO:0000259" key="2">
    <source>
        <dbReference type="PROSITE" id="PS50056"/>
    </source>
</evidence>
<feature type="transmembrane region" description="Helical" evidence="1">
    <location>
        <begin position="293"/>
        <end position="311"/>
    </location>
</feature>
<feature type="transmembrane region" description="Helical" evidence="1">
    <location>
        <begin position="105"/>
        <end position="125"/>
    </location>
</feature>
<organism evidence="3 4">
    <name type="scientific">Paraburkholderia megapolitana</name>
    <dbReference type="NCBI Taxonomy" id="420953"/>
    <lineage>
        <taxon>Bacteria</taxon>
        <taxon>Pseudomonadati</taxon>
        <taxon>Pseudomonadota</taxon>
        <taxon>Betaproteobacteria</taxon>
        <taxon>Burkholderiales</taxon>
        <taxon>Burkholderiaceae</taxon>
        <taxon>Paraburkholderia</taxon>
    </lineage>
</organism>
<evidence type="ECO:0000313" key="3">
    <source>
        <dbReference type="EMBL" id="SFI80740.1"/>
    </source>
</evidence>
<accession>A0A1I3L7Z4</accession>
<feature type="transmembrane region" description="Helical" evidence="1">
    <location>
        <begin position="30"/>
        <end position="50"/>
    </location>
</feature>
<keyword evidence="1" id="KW-1133">Transmembrane helix</keyword>
<reference evidence="3 4" key="1">
    <citation type="submission" date="2016-10" db="EMBL/GenBank/DDBJ databases">
        <authorList>
            <person name="de Groot N.N."/>
        </authorList>
    </citation>
    <scope>NUCLEOTIDE SEQUENCE [LARGE SCALE GENOMIC DNA]</scope>
    <source>
        <strain evidence="3 4">LMG 23650</strain>
    </source>
</reference>
<dbReference type="Gene3D" id="3.90.190.10">
    <property type="entry name" value="Protein tyrosine phosphatase superfamily"/>
    <property type="match status" value="1"/>
</dbReference>
<feature type="transmembrane region" description="Helical" evidence="1">
    <location>
        <begin position="196"/>
        <end position="214"/>
    </location>
</feature>
<keyword evidence="1" id="KW-0812">Transmembrane</keyword>
<dbReference type="SMART" id="SM00195">
    <property type="entry name" value="DSPc"/>
    <property type="match status" value="1"/>
</dbReference>
<dbReference type="AlphaFoldDB" id="A0A1I3L7Z4"/>
<protein>
    <submittedName>
        <fullName evidence="3">Dual specificity protein phosphatase</fullName>
    </submittedName>
</protein>
<dbReference type="OrthoDB" id="256494at2"/>
<keyword evidence="4" id="KW-1185">Reference proteome</keyword>
<dbReference type="RefSeq" id="WP_091012076.1">
    <property type="nucleotide sequence ID" value="NZ_CP041743.1"/>
</dbReference>
<name>A0A1I3L7Z4_9BURK</name>
<feature type="transmembrane region" description="Helical" evidence="1">
    <location>
        <begin position="70"/>
        <end position="93"/>
    </location>
</feature>
<dbReference type="EMBL" id="FOQU01000004">
    <property type="protein sequence ID" value="SFI80740.1"/>
    <property type="molecule type" value="Genomic_DNA"/>
</dbReference>
<dbReference type="SUPFAM" id="SSF52799">
    <property type="entry name" value="(Phosphotyrosine protein) phosphatases II"/>
    <property type="match status" value="1"/>
</dbReference>
<dbReference type="InterPro" id="IPR000340">
    <property type="entry name" value="Dual-sp_phosphatase_cat-dom"/>
</dbReference>
<dbReference type="InterPro" id="IPR000387">
    <property type="entry name" value="Tyr_Pase_dom"/>
</dbReference>
<dbReference type="Proteomes" id="UP000199548">
    <property type="component" value="Unassembled WGS sequence"/>
</dbReference>
<evidence type="ECO:0000256" key="1">
    <source>
        <dbReference type="SAM" id="Phobius"/>
    </source>
</evidence>
<feature type="transmembrane region" description="Helical" evidence="1">
    <location>
        <begin position="235"/>
        <end position="257"/>
    </location>
</feature>
<dbReference type="PANTHER" id="PTHR47216">
    <property type="match status" value="1"/>
</dbReference>
<keyword evidence="1" id="KW-0472">Membrane</keyword>
<feature type="transmembrane region" description="Helical" evidence="1">
    <location>
        <begin position="173"/>
        <end position="190"/>
    </location>
</feature>
<proteinExistence type="predicted"/>
<feature type="domain" description="Tyrosine specific protein phosphatases" evidence="2">
    <location>
        <begin position="385"/>
        <end position="451"/>
    </location>
</feature>
<dbReference type="PANTHER" id="PTHR47216:SF4">
    <property type="entry name" value="OS01G0859400 PROTEIN"/>
    <property type="match status" value="1"/>
</dbReference>
<evidence type="ECO:0000313" key="4">
    <source>
        <dbReference type="Proteomes" id="UP000199548"/>
    </source>
</evidence>
<sequence>MSEIRRQVPVYGDALPTSTPQRNATFALKVLLLAGLGAVFFVTYGLSNWLAGQHAHVPSFAFAWERHIPFWPWTIVPYWSIDFLYAASFFLWTQRDELLGHAKRLLTTQCISFVCFVVWPLRFGFDRPPVSGVSGALFTLLAGFDKPFNQAPSLHIGLLVVLWVLYATRLHGFWRGVVHVWFAMIGLSVFTTYQHHMIDVPTGAAVGCFALFLFPMPGVRTSAVDAAAYRQAQRLAWRYAMGAAIGIAAACFTIPVAPAWSLLLGWIALALLCVAIVYWRTDPALFQKDRHGNMPWPALMLFAPTIFGMFVNSRLWTWRHPALTLIRDDVFVGRIPTSHALRHAGITAVVDLAAEMPRWVRLRPTLAYVCVPQLDLVLPTLAQIRQTVAAIDTLRASGHRVLVCCALGYSRSALSTCCWLADHLRLDDAQEAVALLRAARPQIVLSTQGVAPIQHYIAQRAIVTADAARAESNRHA</sequence>
<gene>
    <name evidence="3" type="ORF">SAMN05192543_104284</name>
</gene>
<dbReference type="PROSITE" id="PS50056">
    <property type="entry name" value="TYR_PHOSPHATASE_2"/>
    <property type="match status" value="1"/>
</dbReference>
<feature type="transmembrane region" description="Helical" evidence="1">
    <location>
        <begin position="263"/>
        <end position="281"/>
    </location>
</feature>